<keyword evidence="2" id="KW-0472">Membrane</keyword>
<evidence type="ECO:0000313" key="5">
    <source>
        <dbReference type="Proteomes" id="UP000185478"/>
    </source>
</evidence>
<dbReference type="RefSeq" id="WP_075726244.1">
    <property type="nucleotide sequence ID" value="NZ_CP009245.1"/>
</dbReference>
<dbReference type="AlphaFoldDB" id="A0A1L7CG08"/>
<evidence type="ECO:0000313" key="4">
    <source>
        <dbReference type="EMBL" id="APT84792.1"/>
    </source>
</evidence>
<dbReference type="Proteomes" id="UP000185478">
    <property type="component" value="Chromosome"/>
</dbReference>
<feature type="transmembrane region" description="Helical" evidence="2">
    <location>
        <begin position="554"/>
        <end position="576"/>
    </location>
</feature>
<dbReference type="EMBL" id="CP009245">
    <property type="protein sequence ID" value="APT84792.1"/>
    <property type="molecule type" value="Genomic_DNA"/>
</dbReference>
<dbReference type="NCBIfam" id="TIGR03773">
    <property type="entry name" value="anch_rpt_wall"/>
    <property type="match status" value="1"/>
</dbReference>
<dbReference type="KEGG" id="caqu:CAQU_06630"/>
<name>A0A1L7CG08_9CORY</name>
<dbReference type="NCBIfam" id="TIGR03769">
    <property type="entry name" value="P_ac_wall_RPT"/>
    <property type="match status" value="2"/>
</dbReference>
<accession>A0A1L7CG08</accession>
<keyword evidence="2" id="KW-1133">Transmembrane helix</keyword>
<evidence type="ECO:0000256" key="2">
    <source>
        <dbReference type="SAM" id="Phobius"/>
    </source>
</evidence>
<keyword evidence="2" id="KW-0812">Transmembrane</keyword>
<keyword evidence="5" id="KW-1185">Reference proteome</keyword>
<proteinExistence type="predicted"/>
<feature type="compositionally biased region" description="Low complexity" evidence="1">
    <location>
        <begin position="259"/>
        <end position="293"/>
    </location>
</feature>
<dbReference type="InterPro" id="IPR022395">
    <property type="entry name" value="CHP03773_ABC_transptr-like"/>
</dbReference>
<dbReference type="NCBIfam" id="NF038134">
    <property type="entry name" value="choice_anch_M"/>
    <property type="match status" value="2"/>
</dbReference>
<feature type="region of interest" description="Disordered" evidence="1">
    <location>
        <begin position="223"/>
        <end position="299"/>
    </location>
</feature>
<evidence type="ECO:0008006" key="6">
    <source>
        <dbReference type="Google" id="ProtNLM"/>
    </source>
</evidence>
<evidence type="ECO:0000256" key="1">
    <source>
        <dbReference type="SAM" id="MobiDB-lite"/>
    </source>
</evidence>
<dbReference type="STRING" id="1431546.CAQU_06630"/>
<dbReference type="InterPro" id="IPR022435">
    <property type="entry name" value="Surface-anchored_actinobac"/>
</dbReference>
<reference evidence="4 5" key="1">
    <citation type="submission" date="2014-08" db="EMBL/GenBank/DDBJ databases">
        <title>Complete genome sequence of Corynebacterium aquilae S-613T(T) (=DSM 44791(T)), isolated from the choana of a healthy golden eagle.</title>
        <authorList>
            <person name="Ruckert C."/>
            <person name="Albersmeier A."/>
            <person name="Winkler A."/>
            <person name="Kalinowski J."/>
        </authorList>
    </citation>
    <scope>NUCLEOTIDE SEQUENCE [LARGE SCALE GENOMIC DNA]</scope>
    <source>
        <strain evidence="4 5">S-613</strain>
    </source>
</reference>
<feature type="signal peptide" evidence="3">
    <location>
        <begin position="1"/>
        <end position="40"/>
    </location>
</feature>
<sequence length="589" mass="59928">MSHPKSPPGARTPIGRAHRIVIAILAAVGLVAFNATAAHASTVELSDGHVDAFTVAAQGTELSLEVKEDITGLGVRHRPEDVVLRVNDAALSSDLAAQPEIGTSGYLLPLTQQPGLLWPGWDTLEVSGTGFNAIDIVFDNVSGPGKVFLFSQKNFSQDLVPLLSDGRLELTSGSVRHQAEPAHTHAYWMFTEPGIYTMDVRAEGDGPAGKATSATHRYTWAVGSAATPGDNPTAPGVQAPSPQRPNPAPNPGGAEFTKTPTTTTTTTTVTPTVTQQPGRSESGSSGSSGSSDDGTGGMRAIAETGGVAANDQCQARPTTGAGLKAVVKDDSVHPAVYRDPASLTFALGENSKSTINTTIGGIAAGSTVYSIGATQVQGVPWLGANTMDEALLNATTGDVTFELTSFSGPGSMEVFTSGNFGNVVGTTWFSGANNTPRGSIAIRRNTHVHPNWLFTQPGVYTLGLRQTATRTDGTPISADTTLRFAVGSSQGITNGHFDLGSTVVSAGATAYTLPDGTACTPSAGGAAPGAGGTTGTNNQASNSSLAATGVSQTWVALIVAALGLLGLGAALIHAATHGGLKILGVKGIK</sequence>
<keyword evidence="3" id="KW-0732">Signal</keyword>
<organism evidence="4 5">
    <name type="scientific">Corynebacterium aquilae DSM 44791</name>
    <dbReference type="NCBI Taxonomy" id="1431546"/>
    <lineage>
        <taxon>Bacteria</taxon>
        <taxon>Bacillati</taxon>
        <taxon>Actinomycetota</taxon>
        <taxon>Actinomycetes</taxon>
        <taxon>Mycobacteriales</taxon>
        <taxon>Corynebacteriaceae</taxon>
        <taxon>Corynebacterium</taxon>
    </lineage>
</organism>
<feature type="chain" id="PRO_5012205411" description="Surface-anchored protein" evidence="3">
    <location>
        <begin position="41"/>
        <end position="589"/>
    </location>
</feature>
<dbReference type="OrthoDB" id="4424311at2"/>
<protein>
    <recommendedName>
        <fullName evidence="6">Surface-anchored protein</fullName>
    </recommendedName>
</protein>
<gene>
    <name evidence="4" type="ORF">CAQU_06630</name>
</gene>
<evidence type="ECO:0000256" key="3">
    <source>
        <dbReference type="SAM" id="SignalP"/>
    </source>
</evidence>